<geneLocation type="plasmid" evidence="2 3">
    <name>p330</name>
</geneLocation>
<dbReference type="AlphaFoldDB" id="A0A1S8LB92"/>
<sequence length="72" mass="7706">MAATSSIYKRQLSLSYASQNAKGKQVTKSINLKNINTAATLDDLYSIANEISKLLSVSVTAINTVDNSKLNA</sequence>
<dbReference type="Pfam" id="PF07872">
    <property type="entry name" value="DUF1659"/>
    <property type="match status" value="1"/>
</dbReference>
<reference evidence="2 3" key="1">
    <citation type="submission" date="2022-04" db="EMBL/GenBank/DDBJ databases">
        <title>Genome sequence of C. roseum typestrain.</title>
        <authorList>
            <person name="Poehlein A."/>
            <person name="Schoch T."/>
            <person name="Duerre P."/>
            <person name="Daniel R."/>
        </authorList>
    </citation>
    <scope>NUCLEOTIDE SEQUENCE [LARGE SCALE GENOMIC DNA]</scope>
    <source>
        <strain evidence="2 3">DSM 7320</strain>
        <plasmid evidence="2 3">p330</plasmid>
    </source>
</reference>
<dbReference type="Proteomes" id="UP000190951">
    <property type="component" value="Plasmid p330"/>
</dbReference>
<evidence type="ECO:0000313" key="3">
    <source>
        <dbReference type="Proteomes" id="UP000190951"/>
    </source>
</evidence>
<proteinExistence type="predicted"/>
<keyword evidence="2" id="KW-0614">Plasmid</keyword>
<keyword evidence="3" id="KW-1185">Reference proteome</keyword>
<dbReference type="InterPro" id="IPR012454">
    <property type="entry name" value="DUF1659"/>
</dbReference>
<protein>
    <recommendedName>
        <fullName evidence="1">DUF1659 domain-containing protein</fullName>
    </recommendedName>
</protein>
<feature type="domain" description="DUF1659" evidence="1">
    <location>
        <begin position="3"/>
        <end position="71"/>
    </location>
</feature>
<gene>
    <name evidence="2" type="ORF">CROST_045240</name>
</gene>
<organism evidence="2 3">
    <name type="scientific">Clostridium felsineum</name>
    <dbReference type="NCBI Taxonomy" id="36839"/>
    <lineage>
        <taxon>Bacteria</taxon>
        <taxon>Bacillati</taxon>
        <taxon>Bacillota</taxon>
        <taxon>Clostridia</taxon>
        <taxon>Eubacteriales</taxon>
        <taxon>Clostridiaceae</taxon>
        <taxon>Clostridium</taxon>
    </lineage>
</organism>
<evidence type="ECO:0000259" key="1">
    <source>
        <dbReference type="Pfam" id="PF07872"/>
    </source>
</evidence>
<accession>A0A1S8LB92</accession>
<evidence type="ECO:0000313" key="2">
    <source>
        <dbReference type="EMBL" id="URZ13746.1"/>
    </source>
</evidence>
<name>A0A1S8LB92_9CLOT</name>
<dbReference type="STRING" id="84029.CROST_14090"/>
<dbReference type="KEGG" id="crw:CROST_045240"/>
<dbReference type="EMBL" id="CP096984">
    <property type="protein sequence ID" value="URZ13746.1"/>
    <property type="molecule type" value="Genomic_DNA"/>
</dbReference>
<dbReference type="RefSeq" id="WP_077834794.1">
    <property type="nucleotide sequence ID" value="NZ_CP096984.1"/>
</dbReference>